<reference evidence="1" key="1">
    <citation type="submission" date="2021-06" db="EMBL/GenBank/DDBJ databases">
        <title>Parelaphostrongylus tenuis whole genome reference sequence.</title>
        <authorList>
            <person name="Garwood T.J."/>
            <person name="Larsen P.A."/>
            <person name="Fountain-Jones N.M."/>
            <person name="Garbe J.R."/>
            <person name="Macchietto M.G."/>
            <person name="Kania S.A."/>
            <person name="Gerhold R.W."/>
            <person name="Richards J.E."/>
            <person name="Wolf T.M."/>
        </authorList>
    </citation>
    <scope>NUCLEOTIDE SEQUENCE</scope>
    <source>
        <strain evidence="1">MNPRO001-30</strain>
        <tissue evidence="1">Meninges</tissue>
    </source>
</reference>
<accession>A0AAD5MRA2</accession>
<keyword evidence="2" id="KW-1185">Reference proteome</keyword>
<sequence>MNNQLQLICHLLYLFEYSHRNSTKLRTSHNNDCKRKTVNCLSKMMLHTACDATSPVILDFSILSKLLELGSKRPCPIYSWTLVGKHSWLVLLKVGVTALFFKANVVGEAVNSN</sequence>
<proteinExistence type="predicted"/>
<dbReference type="Proteomes" id="UP001196413">
    <property type="component" value="Unassembled WGS sequence"/>
</dbReference>
<evidence type="ECO:0000313" key="1">
    <source>
        <dbReference type="EMBL" id="KAJ1361253.1"/>
    </source>
</evidence>
<dbReference type="AlphaFoldDB" id="A0AAD5MRA2"/>
<comment type="caution">
    <text evidence="1">The sequence shown here is derived from an EMBL/GenBank/DDBJ whole genome shotgun (WGS) entry which is preliminary data.</text>
</comment>
<evidence type="ECO:0000313" key="2">
    <source>
        <dbReference type="Proteomes" id="UP001196413"/>
    </source>
</evidence>
<organism evidence="1 2">
    <name type="scientific">Parelaphostrongylus tenuis</name>
    <name type="common">Meningeal worm</name>
    <dbReference type="NCBI Taxonomy" id="148309"/>
    <lineage>
        <taxon>Eukaryota</taxon>
        <taxon>Metazoa</taxon>
        <taxon>Ecdysozoa</taxon>
        <taxon>Nematoda</taxon>
        <taxon>Chromadorea</taxon>
        <taxon>Rhabditida</taxon>
        <taxon>Rhabditina</taxon>
        <taxon>Rhabditomorpha</taxon>
        <taxon>Strongyloidea</taxon>
        <taxon>Metastrongylidae</taxon>
        <taxon>Parelaphostrongylus</taxon>
    </lineage>
</organism>
<protein>
    <submittedName>
        <fullName evidence="1">Uncharacterized protein</fullName>
    </submittedName>
</protein>
<name>A0AAD5MRA2_PARTN</name>
<dbReference type="EMBL" id="JAHQIW010004141">
    <property type="protein sequence ID" value="KAJ1361253.1"/>
    <property type="molecule type" value="Genomic_DNA"/>
</dbReference>
<gene>
    <name evidence="1" type="ORF">KIN20_020460</name>
</gene>